<feature type="compositionally biased region" description="Basic and acidic residues" evidence="1">
    <location>
        <begin position="73"/>
        <end position="87"/>
    </location>
</feature>
<proteinExistence type="predicted"/>
<feature type="compositionally biased region" description="Low complexity" evidence="1">
    <location>
        <begin position="36"/>
        <end position="45"/>
    </location>
</feature>
<organism evidence="2 3">
    <name type="scientific">Ameca splendens</name>
    <dbReference type="NCBI Taxonomy" id="208324"/>
    <lineage>
        <taxon>Eukaryota</taxon>
        <taxon>Metazoa</taxon>
        <taxon>Chordata</taxon>
        <taxon>Craniata</taxon>
        <taxon>Vertebrata</taxon>
        <taxon>Euteleostomi</taxon>
        <taxon>Actinopterygii</taxon>
        <taxon>Neopterygii</taxon>
        <taxon>Teleostei</taxon>
        <taxon>Neoteleostei</taxon>
        <taxon>Acanthomorphata</taxon>
        <taxon>Ovalentaria</taxon>
        <taxon>Atherinomorphae</taxon>
        <taxon>Cyprinodontiformes</taxon>
        <taxon>Goodeidae</taxon>
        <taxon>Ameca</taxon>
    </lineage>
</organism>
<name>A0ABV0YM59_9TELE</name>
<reference evidence="2 3" key="1">
    <citation type="submission" date="2021-06" db="EMBL/GenBank/DDBJ databases">
        <authorList>
            <person name="Palmer J.M."/>
        </authorList>
    </citation>
    <scope>NUCLEOTIDE SEQUENCE [LARGE SCALE GENOMIC DNA]</scope>
    <source>
        <strain evidence="2 3">AS_MEX2019</strain>
        <tissue evidence="2">Muscle</tissue>
    </source>
</reference>
<evidence type="ECO:0000256" key="1">
    <source>
        <dbReference type="SAM" id="MobiDB-lite"/>
    </source>
</evidence>
<dbReference type="EMBL" id="JAHRIP010038103">
    <property type="protein sequence ID" value="MEQ2294928.1"/>
    <property type="molecule type" value="Genomic_DNA"/>
</dbReference>
<gene>
    <name evidence="2" type="ORF">AMECASPLE_008879</name>
</gene>
<feature type="region of interest" description="Disordered" evidence="1">
    <location>
        <begin position="72"/>
        <end position="144"/>
    </location>
</feature>
<evidence type="ECO:0000313" key="3">
    <source>
        <dbReference type="Proteomes" id="UP001469553"/>
    </source>
</evidence>
<keyword evidence="3" id="KW-1185">Reference proteome</keyword>
<comment type="caution">
    <text evidence="2">The sequence shown here is derived from an EMBL/GenBank/DDBJ whole genome shotgun (WGS) entry which is preliminary data.</text>
</comment>
<feature type="compositionally biased region" description="Basic and acidic residues" evidence="1">
    <location>
        <begin position="106"/>
        <end position="119"/>
    </location>
</feature>
<dbReference type="Proteomes" id="UP001469553">
    <property type="component" value="Unassembled WGS sequence"/>
</dbReference>
<evidence type="ECO:0000313" key="2">
    <source>
        <dbReference type="EMBL" id="MEQ2294928.1"/>
    </source>
</evidence>
<sequence length="144" mass="15946">MILPSAVVPAARYHFPVKPTTESGALGCFMSALSPTSSANNRSSSGLKCGSLRSEPTGEVGSWFCESVQLGRKTQEPGVRGKQDEQQSIRQPDNEGTENMDLKYNPGHEKQGQNQRQDEDQVDSNPQREINDFAPRRKTKHTRT</sequence>
<protein>
    <submittedName>
        <fullName evidence="2">Uncharacterized protein</fullName>
    </submittedName>
</protein>
<accession>A0ABV0YM59</accession>
<feature type="region of interest" description="Disordered" evidence="1">
    <location>
        <begin position="36"/>
        <end position="59"/>
    </location>
</feature>